<feature type="region of interest" description="Disordered" evidence="1">
    <location>
        <begin position="65"/>
        <end position="127"/>
    </location>
</feature>
<keyword evidence="4" id="KW-1185">Reference proteome</keyword>
<keyword evidence="2" id="KW-0732">Signal</keyword>
<reference evidence="3 4" key="1">
    <citation type="submission" date="2024-04" db="EMBL/GenBank/DDBJ databases">
        <title>Phyllosticta paracitricarpa is synonymous to the EU quarantine fungus P. citricarpa based on phylogenomic analyses.</title>
        <authorList>
            <consortium name="Lawrence Berkeley National Laboratory"/>
            <person name="Van Ingen-Buijs V.A."/>
            <person name="Van Westerhoven A.C."/>
            <person name="Haridas S."/>
            <person name="Skiadas P."/>
            <person name="Martin F."/>
            <person name="Groenewald J.Z."/>
            <person name="Crous P.W."/>
            <person name="Seidl M.F."/>
        </authorList>
    </citation>
    <scope>NUCLEOTIDE SEQUENCE [LARGE SCALE GENOMIC DNA]</scope>
    <source>
        <strain evidence="3 4">CBS 123374</strain>
    </source>
</reference>
<evidence type="ECO:0000313" key="3">
    <source>
        <dbReference type="EMBL" id="KAK8223741.1"/>
    </source>
</evidence>
<sequence length="127" mass="13348">MSLGPVLFTVHLALTHSPVLSHDSATLVPKRHPSISRGLLCLGEGFQIAIKSVYPRHQMHCAMTRLDNHGGHANADASAPIGKASTANDQPNSAGPGVAVDADDDGQFERQSGPPRQKRPIGADDAN</sequence>
<feature type="chain" id="PRO_5045127990" description="Secreted protein" evidence="2">
    <location>
        <begin position="22"/>
        <end position="127"/>
    </location>
</feature>
<feature type="signal peptide" evidence="2">
    <location>
        <begin position="1"/>
        <end position="21"/>
    </location>
</feature>
<proteinExistence type="predicted"/>
<evidence type="ECO:0008006" key="5">
    <source>
        <dbReference type="Google" id="ProtNLM"/>
    </source>
</evidence>
<comment type="caution">
    <text evidence="3">The sequence shown here is derived from an EMBL/GenBank/DDBJ whole genome shotgun (WGS) entry which is preliminary data.</text>
</comment>
<accession>A0ABR1YAL7</accession>
<name>A0ABR1YAL7_9PEZI</name>
<dbReference type="EMBL" id="JBBWRZ010000013">
    <property type="protein sequence ID" value="KAK8223741.1"/>
    <property type="molecule type" value="Genomic_DNA"/>
</dbReference>
<evidence type="ECO:0000313" key="4">
    <source>
        <dbReference type="Proteomes" id="UP001492380"/>
    </source>
</evidence>
<dbReference type="Proteomes" id="UP001492380">
    <property type="component" value="Unassembled WGS sequence"/>
</dbReference>
<organism evidence="3 4">
    <name type="scientific">Phyllosticta capitalensis</name>
    <dbReference type="NCBI Taxonomy" id="121624"/>
    <lineage>
        <taxon>Eukaryota</taxon>
        <taxon>Fungi</taxon>
        <taxon>Dikarya</taxon>
        <taxon>Ascomycota</taxon>
        <taxon>Pezizomycotina</taxon>
        <taxon>Dothideomycetes</taxon>
        <taxon>Dothideomycetes incertae sedis</taxon>
        <taxon>Botryosphaeriales</taxon>
        <taxon>Phyllostictaceae</taxon>
        <taxon>Phyllosticta</taxon>
    </lineage>
</organism>
<protein>
    <recommendedName>
        <fullName evidence="5">Secreted protein</fullName>
    </recommendedName>
</protein>
<gene>
    <name evidence="3" type="ORF">HDK90DRAFT_101799</name>
</gene>
<evidence type="ECO:0000256" key="2">
    <source>
        <dbReference type="SAM" id="SignalP"/>
    </source>
</evidence>
<evidence type="ECO:0000256" key="1">
    <source>
        <dbReference type="SAM" id="MobiDB-lite"/>
    </source>
</evidence>